<feature type="chain" id="PRO_5012536057" description="Ig-like domain-containing protein" evidence="1">
    <location>
        <begin position="22"/>
        <end position="765"/>
    </location>
</feature>
<protein>
    <recommendedName>
        <fullName evidence="4">Ig-like domain-containing protein</fullName>
    </recommendedName>
</protein>
<accession>A0A255ZVY4</accession>
<organism evidence="2 3">
    <name type="scientific">Flavobacterium aurantiibacter</name>
    <dbReference type="NCBI Taxonomy" id="2023067"/>
    <lineage>
        <taxon>Bacteria</taxon>
        <taxon>Pseudomonadati</taxon>
        <taxon>Bacteroidota</taxon>
        <taxon>Flavobacteriia</taxon>
        <taxon>Flavobacteriales</taxon>
        <taxon>Flavobacteriaceae</taxon>
        <taxon>Flavobacterium</taxon>
    </lineage>
</organism>
<evidence type="ECO:0000313" key="3">
    <source>
        <dbReference type="Proteomes" id="UP000216035"/>
    </source>
</evidence>
<dbReference type="NCBIfam" id="NF038133">
    <property type="entry name" value="choice_anch_L"/>
    <property type="match status" value="1"/>
</dbReference>
<proteinExistence type="predicted"/>
<dbReference type="Pfam" id="PF13585">
    <property type="entry name" value="CHU_C"/>
    <property type="match status" value="1"/>
</dbReference>
<gene>
    <name evidence="2" type="ORF">CHX27_05625</name>
</gene>
<keyword evidence="1" id="KW-0732">Signal</keyword>
<evidence type="ECO:0000313" key="2">
    <source>
        <dbReference type="EMBL" id="OYQ45643.1"/>
    </source>
</evidence>
<dbReference type="OrthoDB" id="9765926at2"/>
<feature type="signal peptide" evidence="1">
    <location>
        <begin position="1"/>
        <end position="21"/>
    </location>
</feature>
<dbReference type="AlphaFoldDB" id="A0A255ZVY4"/>
<reference evidence="2 3" key="1">
    <citation type="submission" date="2017-07" db="EMBL/GenBank/DDBJ databases">
        <title>Flavobacterium cyanobacteriorum sp. nov., isolated from cyanobacterial aggregates in a eutrophic lake.</title>
        <authorList>
            <person name="Cai H."/>
        </authorList>
    </citation>
    <scope>NUCLEOTIDE SEQUENCE [LARGE SCALE GENOMIC DNA]</scope>
    <source>
        <strain evidence="2 3">TH167</strain>
    </source>
</reference>
<keyword evidence="3" id="KW-1185">Reference proteome</keyword>
<dbReference type="InterPro" id="IPR049804">
    <property type="entry name" value="Choice_anch_L"/>
</dbReference>
<sequence length="765" mass="82695">MIRCSKAFFTFVFSCYTVILAAQTITVDTNYNAQQLAQDILVNNPCLTISNASITTTTADTFQTTGFFTANPVNFPFTQGIILSTGNANSAVGPNSSLLSEGSTAWPGDNDLEAALNAGNSINATVLEFDFVSLSAAISFRYLLASEQYLTNPSANQCNFTDGFAFLLKRNNSSEPYQNLAVIPGTDIPVRVNTVRGSGTVCPPANEQYFQGYNGSDSATNFNGQTVPLTAKANVIPGESYHIKLVIADQGNNLYDSAIFLEAGSFEAVTDLGADRTRANGNPLCDGQTLNLDATQAGSSVSYAWYRNGALQSVTTPQFTVTAPGVYEVEASINSGSCVVTGRIEVDYSSIPAVAPVTLRQCDPDSDGQTSFNLNLVNDLLTSGNPELLSPVYFEDASATTPIPNPAQYTTSFPKTITARIKNSFGCETTTTVNLVGATDRNAATLSYVLCDTDTTKDGKTTFNLTDLATTDVLSGLPTNITVKFFPSVNNALWETQEISGSITNDIANNQTYYARLYNGIDCFDIVPIEISIDYIPDSFTTSETIYFCTGNFAVLTGPAGFTNYQWSHNSSLTNREIRVNTPQTYTLTFENQNGCTASKTFEVMESNPAVIRTVAVTSFSGAQNSATIDFSGLGSYEFSIDGVNFQSSPVFTNLAAGIYTATVVDLFGCDNSTAEFIVLDYPRFFTPNGDGINDIWSIKNSILTNQIERILIFDRYGKVIFGFTPNQTGWDGRFQGVAMPSDDYWFSIFLQTGSQIKGHFSLKR</sequence>
<evidence type="ECO:0008006" key="4">
    <source>
        <dbReference type="Google" id="ProtNLM"/>
    </source>
</evidence>
<name>A0A255ZVY4_9FLAO</name>
<dbReference type="InterPro" id="IPR026341">
    <property type="entry name" value="T9SS_type_B"/>
</dbReference>
<dbReference type="NCBIfam" id="TIGR04131">
    <property type="entry name" value="Bac_Flav_CTERM"/>
    <property type="match status" value="1"/>
</dbReference>
<comment type="caution">
    <text evidence="2">The sequence shown here is derived from an EMBL/GenBank/DDBJ whole genome shotgun (WGS) entry which is preliminary data.</text>
</comment>
<evidence type="ECO:0000256" key="1">
    <source>
        <dbReference type="SAM" id="SignalP"/>
    </source>
</evidence>
<dbReference type="Proteomes" id="UP000216035">
    <property type="component" value="Unassembled WGS sequence"/>
</dbReference>
<dbReference type="EMBL" id="NOXX01000177">
    <property type="protein sequence ID" value="OYQ45643.1"/>
    <property type="molecule type" value="Genomic_DNA"/>
</dbReference>